<name>A0A3D9BL83_9FLAO</name>
<feature type="domain" description="Putative auto-transporter adhesin head GIN" evidence="1">
    <location>
        <begin position="199"/>
        <end position="402"/>
    </location>
</feature>
<dbReference type="AlphaFoldDB" id="A0A3D9BL83"/>
<reference evidence="2 3" key="1">
    <citation type="journal article" date="2006" name="Int. J. Syst. Evol. Microbiol.">
        <title>Chryseobacterium piscium sp. nov., isolated from fish of the South Atlantic Ocean off South Africa.</title>
        <authorList>
            <person name="de Beer H."/>
            <person name="Hugo C.J."/>
            <person name="Jooste P.J."/>
            <person name="Vancanneyt M."/>
            <person name="Coenye T."/>
            <person name="Vandamme P."/>
        </authorList>
    </citation>
    <scope>NUCLEOTIDE SEQUENCE [LARGE SCALE GENOMIC DNA]</scope>
    <source>
        <strain evidence="2 3">CCUG 51923</strain>
    </source>
</reference>
<dbReference type="Pfam" id="PF14060">
    <property type="entry name" value="DUF4252"/>
    <property type="match status" value="1"/>
</dbReference>
<keyword evidence="3" id="KW-1185">Reference proteome</keyword>
<organism evidence="2 3">
    <name type="scientific">Chryseobacterium piscium</name>
    <dbReference type="NCBI Taxonomy" id="333702"/>
    <lineage>
        <taxon>Bacteria</taxon>
        <taxon>Pseudomonadati</taxon>
        <taxon>Bacteroidota</taxon>
        <taxon>Flavobacteriia</taxon>
        <taxon>Flavobacteriales</taxon>
        <taxon>Weeksellaceae</taxon>
        <taxon>Chryseobacterium group</taxon>
        <taxon>Chryseobacterium</taxon>
    </lineage>
</organism>
<protein>
    <submittedName>
        <fullName evidence="2">DUF4252 domain-containing protein</fullName>
    </submittedName>
</protein>
<evidence type="ECO:0000313" key="3">
    <source>
        <dbReference type="Proteomes" id="UP000256512"/>
    </source>
</evidence>
<dbReference type="RefSeq" id="WP_115950221.1">
    <property type="nucleotide sequence ID" value="NZ_QNVS01000027.1"/>
</dbReference>
<proteinExistence type="predicted"/>
<evidence type="ECO:0000259" key="1">
    <source>
        <dbReference type="Pfam" id="PF10988"/>
    </source>
</evidence>
<dbReference type="InterPro" id="IPR025348">
    <property type="entry name" value="DUF4252"/>
</dbReference>
<accession>A0A3D9BL83</accession>
<evidence type="ECO:0000313" key="2">
    <source>
        <dbReference type="EMBL" id="REC54274.1"/>
    </source>
</evidence>
<dbReference type="Gene3D" id="2.160.20.120">
    <property type="match status" value="1"/>
</dbReference>
<dbReference type="Pfam" id="PF10988">
    <property type="entry name" value="DUF2807"/>
    <property type="match status" value="1"/>
</dbReference>
<dbReference type="Proteomes" id="UP000256512">
    <property type="component" value="Unassembled WGS sequence"/>
</dbReference>
<dbReference type="EMBL" id="QNVS01000027">
    <property type="protein sequence ID" value="REC54274.1"/>
    <property type="molecule type" value="Genomic_DNA"/>
</dbReference>
<comment type="caution">
    <text evidence="2">The sequence shown here is derived from an EMBL/GenBank/DDBJ whole genome shotgun (WGS) entry which is preliminary data.</text>
</comment>
<dbReference type="InterPro" id="IPR021255">
    <property type="entry name" value="DUF2807"/>
</dbReference>
<sequence>MKKIFIICTLMLSHFLVYGQKNKLDQLFDKYQEVEGVTSIKIAKPMFGMLSNLNIADAELDQIKPLLAKINGLKILITENPEGNSKANINQLNKEISTFVKNLNYSEIMSVKNGGSKIKFLSSEAEKDGTLENMLLNIDSGGGESILVMLDGKLSMDDVNKIINSNETKTNTTRTTVTNSFASENTSSYLNGESRNVGQFSGIDVSAGVKVVFTQENSTSVKVFADADKLQNVITKVENGILKISIDNKGTKNLRFKNLSVNVSSPKMDRIKTSSGSNFTTVNEIRGKEMTVDASSGSGIVAKFQISGISNIEASSGSNVKASISSDKVLVKSSSGSSIKLEGNTEYVSIDASSGASCKADQLTANIGVVESTSGSSVSVSAKNQLTVKASSAGSVKYRGNPKIEANISKSSAGSLNQIN</sequence>
<gene>
    <name evidence="2" type="ORF">DRF62_10220</name>
</gene>